<dbReference type="GO" id="GO:0004519">
    <property type="term" value="F:endonuclease activity"/>
    <property type="evidence" value="ECO:0007669"/>
    <property type="project" value="UniProtKB-KW"/>
</dbReference>
<keyword evidence="5" id="KW-1185">Reference proteome</keyword>
<keyword evidence="3" id="KW-0378">Hydrolase</keyword>
<dbReference type="Pfam" id="PF09233">
    <property type="entry name" value="Endonuc-EcoRV"/>
    <property type="match status" value="1"/>
</dbReference>
<dbReference type="CDD" id="cd22323">
    <property type="entry name" value="EcoRV-like"/>
    <property type="match status" value="1"/>
</dbReference>
<dbReference type="OrthoDB" id="5917943at2"/>
<keyword evidence="1" id="KW-0540">Nuclease</keyword>
<dbReference type="SUPFAM" id="SSF52980">
    <property type="entry name" value="Restriction endonuclease-like"/>
    <property type="match status" value="1"/>
</dbReference>
<reference evidence="4 5" key="1">
    <citation type="submission" date="2017-09" db="EMBL/GenBank/DDBJ databases">
        <title>Complete genome sequence of Oxytococcus suis strain ZY16052.</title>
        <authorList>
            <person name="Li F."/>
        </authorList>
    </citation>
    <scope>NUCLEOTIDE SEQUENCE [LARGE SCALE GENOMIC DNA]</scope>
    <source>
        <strain evidence="4 5">ZY16052</strain>
    </source>
</reference>
<accession>A0A347WNW4</accession>
<keyword evidence="2 4" id="KW-0255">Endonuclease</keyword>
<dbReference type="InterPro" id="IPR015314">
    <property type="entry name" value="Restrct_endonuc_II_EcoRV"/>
</dbReference>
<dbReference type="EMBL" id="CP023434">
    <property type="protein sequence ID" value="AXY26771.1"/>
    <property type="molecule type" value="Genomic_DNA"/>
</dbReference>
<dbReference type="InterPro" id="IPR037057">
    <property type="entry name" value="DNA_rep_MutH/T2_RE_sf"/>
</dbReference>
<dbReference type="REBASE" id="273397">
    <property type="entry name" value="Aba6052ORF10200P"/>
</dbReference>
<dbReference type="AlphaFoldDB" id="A0A347WNW4"/>
<sequence length="280" mass="32302">MQKHTDIIISTITKHLPTTEEEWELVGFVNKKDDIYTFGNDSKILGRLFEVITFDALEKSANELGFQLGMSEKQTVYPDYYFFDSIGNKIGIDVKTTYRRSEKAKFGFTGGSFTSFMRNGTKNIVGHYDDYKAHYILGVVYVREEKPTHGRVKLDKRTGIIPAYKDVEVFVQEKFRICGDKKGSGNTDNIGTIKASNIQPFVYGAGPFSYLGEDVFNHYWTNHPRYTDSKEVRDSLFTDLSSYISWIRKTDSKQASILQDKYDQYLVDYRKQTELGNIDY</sequence>
<dbReference type="KEGG" id="abae:CL176_10210"/>
<evidence type="ECO:0000313" key="5">
    <source>
        <dbReference type="Proteomes" id="UP000263232"/>
    </source>
</evidence>
<gene>
    <name evidence="4" type="ORF">CL176_10210</name>
</gene>
<dbReference type="GO" id="GO:0016787">
    <property type="term" value="F:hydrolase activity"/>
    <property type="evidence" value="ECO:0007669"/>
    <property type="project" value="UniProtKB-KW"/>
</dbReference>
<name>A0A347WNW4_9LACT</name>
<dbReference type="InterPro" id="IPR011335">
    <property type="entry name" value="Restrct_endonuc-II-like"/>
</dbReference>
<protein>
    <submittedName>
        <fullName evidence="4">Restriction endonuclease</fullName>
    </submittedName>
</protein>
<evidence type="ECO:0000313" key="4">
    <source>
        <dbReference type="EMBL" id="AXY26771.1"/>
    </source>
</evidence>
<evidence type="ECO:0000256" key="2">
    <source>
        <dbReference type="ARBA" id="ARBA00022759"/>
    </source>
</evidence>
<proteinExistence type="predicted"/>
<dbReference type="Proteomes" id="UP000263232">
    <property type="component" value="Chromosome"/>
</dbReference>
<evidence type="ECO:0000256" key="1">
    <source>
        <dbReference type="ARBA" id="ARBA00022722"/>
    </source>
</evidence>
<dbReference type="Gene3D" id="3.40.600.10">
    <property type="entry name" value="DNA mismatch repair MutH/Restriction endonuclease, type II"/>
    <property type="match status" value="1"/>
</dbReference>
<organism evidence="4 5">
    <name type="scientific">Suicoccus acidiformans</name>
    <dbReference type="NCBI Taxonomy" id="2036206"/>
    <lineage>
        <taxon>Bacteria</taxon>
        <taxon>Bacillati</taxon>
        <taxon>Bacillota</taxon>
        <taxon>Bacilli</taxon>
        <taxon>Lactobacillales</taxon>
        <taxon>Aerococcaceae</taxon>
        <taxon>Suicoccus</taxon>
    </lineage>
</organism>
<dbReference type="GO" id="GO:0003677">
    <property type="term" value="F:DNA binding"/>
    <property type="evidence" value="ECO:0007669"/>
    <property type="project" value="InterPro"/>
</dbReference>
<evidence type="ECO:0000256" key="3">
    <source>
        <dbReference type="ARBA" id="ARBA00022801"/>
    </source>
</evidence>